<dbReference type="Proteomes" id="UP000589520">
    <property type="component" value="Unassembled WGS sequence"/>
</dbReference>
<dbReference type="GO" id="GO:0008483">
    <property type="term" value="F:transaminase activity"/>
    <property type="evidence" value="ECO:0007669"/>
    <property type="project" value="UniProtKB-KW"/>
</dbReference>
<dbReference type="InterPro" id="IPR015424">
    <property type="entry name" value="PyrdxlP-dep_Trfase"/>
</dbReference>
<organism evidence="2 3">
    <name type="scientific">Granulicella arctica</name>
    <dbReference type="NCBI Taxonomy" id="940613"/>
    <lineage>
        <taxon>Bacteria</taxon>
        <taxon>Pseudomonadati</taxon>
        <taxon>Acidobacteriota</taxon>
        <taxon>Terriglobia</taxon>
        <taxon>Terriglobales</taxon>
        <taxon>Acidobacteriaceae</taxon>
        <taxon>Granulicella</taxon>
    </lineage>
</organism>
<feature type="domain" description="Aminotransferase class I/classII large" evidence="1">
    <location>
        <begin position="26"/>
        <end position="161"/>
    </location>
</feature>
<dbReference type="RefSeq" id="WP_179488366.1">
    <property type="nucleotide sequence ID" value="NZ_JACCCW010000001.1"/>
</dbReference>
<protein>
    <submittedName>
        <fullName evidence="2">Aspartate/methionine/tyrosine aminotransferase</fullName>
    </submittedName>
</protein>
<keyword evidence="2" id="KW-0808">Transferase</keyword>
<dbReference type="Gene3D" id="3.90.1150.10">
    <property type="entry name" value="Aspartate Aminotransferase, domain 1"/>
    <property type="match status" value="1"/>
</dbReference>
<name>A0A7Y9PF08_9BACT</name>
<dbReference type="PANTHER" id="PTHR43510">
    <property type="entry name" value="AMINOTRANSFERASE FUNCTION, HYPOTHETICAL (EUROFUNG)"/>
    <property type="match status" value="1"/>
</dbReference>
<keyword evidence="3" id="KW-1185">Reference proteome</keyword>
<dbReference type="EMBL" id="JACCCW010000001">
    <property type="protein sequence ID" value="NYF78713.1"/>
    <property type="molecule type" value="Genomic_DNA"/>
</dbReference>
<dbReference type="InterPro" id="IPR015421">
    <property type="entry name" value="PyrdxlP-dep_Trfase_major"/>
</dbReference>
<dbReference type="InterPro" id="IPR004839">
    <property type="entry name" value="Aminotransferase_I/II_large"/>
</dbReference>
<comment type="caution">
    <text evidence="2">The sequence shown here is derived from an EMBL/GenBank/DDBJ whole genome shotgun (WGS) entry which is preliminary data.</text>
</comment>
<dbReference type="PANTHER" id="PTHR43510:SF1">
    <property type="entry name" value="AMINOTRANSFERASE FUNCTION, HYPOTHETICAL (EUROFUNG)"/>
    <property type="match status" value="1"/>
</dbReference>
<evidence type="ECO:0000313" key="2">
    <source>
        <dbReference type="EMBL" id="NYF78713.1"/>
    </source>
</evidence>
<reference evidence="2 3" key="1">
    <citation type="submission" date="2020-07" db="EMBL/GenBank/DDBJ databases">
        <title>Genomic Encyclopedia of Type Strains, Phase IV (KMG-V): Genome sequencing to study the core and pangenomes of soil and plant-associated prokaryotes.</title>
        <authorList>
            <person name="Whitman W."/>
        </authorList>
    </citation>
    <scope>NUCLEOTIDE SEQUENCE [LARGE SCALE GENOMIC DNA]</scope>
    <source>
        <strain evidence="2 3">X4EP2</strain>
    </source>
</reference>
<accession>A0A7Y9PF08</accession>
<dbReference type="SUPFAM" id="SSF53383">
    <property type="entry name" value="PLP-dependent transferases"/>
    <property type="match status" value="1"/>
</dbReference>
<dbReference type="Pfam" id="PF00155">
    <property type="entry name" value="Aminotran_1_2"/>
    <property type="match status" value="1"/>
</dbReference>
<evidence type="ECO:0000259" key="1">
    <source>
        <dbReference type="Pfam" id="PF00155"/>
    </source>
</evidence>
<evidence type="ECO:0000313" key="3">
    <source>
        <dbReference type="Proteomes" id="UP000589520"/>
    </source>
</evidence>
<dbReference type="Gene3D" id="3.40.640.10">
    <property type="entry name" value="Type I PLP-dependent aspartate aminotransferase-like (Major domain)"/>
    <property type="match status" value="1"/>
</dbReference>
<gene>
    <name evidence="2" type="ORF">HDF17_001000</name>
</gene>
<dbReference type="InterPro" id="IPR015422">
    <property type="entry name" value="PyrdxlP-dep_Trfase_small"/>
</dbReference>
<dbReference type="AlphaFoldDB" id="A0A7Y9PF08"/>
<proteinExistence type="predicted"/>
<dbReference type="GO" id="GO:0030170">
    <property type="term" value="F:pyridoxal phosphate binding"/>
    <property type="evidence" value="ECO:0007669"/>
    <property type="project" value="InterPro"/>
</dbReference>
<sequence length="188" mass="21329">MYHPIYHGPATKSASRLPRATVIHDFSKAFALPALRTGWIIERDPERRKHYWNARAYFSISNNPTAEMLAEIAMRKRDVVLGKTQEVADQNLQHLERFMAEHRETLGWIRPQGGPTAFPWLVSAEDARPFCEAAAEQGVLLVPGDCFDAPSHFRIGFVAAEQKFPAALDRLSEVVKNWQPRSQMVSAF</sequence>
<keyword evidence="2" id="KW-0032">Aminotransferase</keyword>